<dbReference type="Proteomes" id="UP000050640">
    <property type="component" value="Unplaced"/>
</dbReference>
<organism evidence="2 3">
    <name type="scientific">Elaeophora elaphi</name>
    <dbReference type="NCBI Taxonomy" id="1147741"/>
    <lineage>
        <taxon>Eukaryota</taxon>
        <taxon>Metazoa</taxon>
        <taxon>Ecdysozoa</taxon>
        <taxon>Nematoda</taxon>
        <taxon>Chromadorea</taxon>
        <taxon>Rhabditida</taxon>
        <taxon>Spirurina</taxon>
        <taxon>Spiruromorpha</taxon>
        <taxon>Filarioidea</taxon>
        <taxon>Onchocercidae</taxon>
        <taxon>Elaeophora</taxon>
    </lineage>
</organism>
<dbReference type="WBParaSite" id="EEL_0000534101-mRNA-1">
    <property type="protein sequence ID" value="EEL_0000534101-mRNA-1"/>
    <property type="gene ID" value="EEL_0000534101"/>
</dbReference>
<name>A0A0R3RTN4_9BILA</name>
<accession>A0A0R3RTN4</accession>
<protein>
    <submittedName>
        <fullName evidence="3">Uncharacterized protein</fullName>
    </submittedName>
</protein>
<feature type="region of interest" description="Disordered" evidence="1">
    <location>
        <begin position="22"/>
        <end position="73"/>
    </location>
</feature>
<reference evidence="3" key="1">
    <citation type="submission" date="2017-02" db="UniProtKB">
        <authorList>
            <consortium name="WormBaseParasite"/>
        </authorList>
    </citation>
    <scope>IDENTIFICATION</scope>
</reference>
<evidence type="ECO:0000256" key="1">
    <source>
        <dbReference type="SAM" id="MobiDB-lite"/>
    </source>
</evidence>
<dbReference type="AlphaFoldDB" id="A0A0R3RTN4"/>
<keyword evidence="2" id="KW-1185">Reference proteome</keyword>
<sequence length="73" mass="8823">MVKFISGDFSKILSTILKNERRGWNERKNEEEMRKDHKEKEIKRCGKINGVEEKKSRQNKREESLKRNESDEN</sequence>
<proteinExistence type="predicted"/>
<evidence type="ECO:0000313" key="2">
    <source>
        <dbReference type="Proteomes" id="UP000050640"/>
    </source>
</evidence>
<evidence type="ECO:0000313" key="3">
    <source>
        <dbReference type="WBParaSite" id="EEL_0000534101-mRNA-1"/>
    </source>
</evidence>